<dbReference type="Proteomes" id="UP000008063">
    <property type="component" value="Unassembled WGS sequence"/>
</dbReference>
<protein>
    <recommendedName>
        <fullName evidence="4">YEATS domain-containing protein</fullName>
    </recommendedName>
</protein>
<dbReference type="Pfam" id="PF25909">
    <property type="entry name" value="zf-C2H2_AHC1"/>
    <property type="match status" value="1"/>
</dbReference>
<dbReference type="PROSITE" id="PS51037">
    <property type="entry name" value="YEATS"/>
    <property type="match status" value="1"/>
</dbReference>
<feature type="region of interest" description="Disordered" evidence="3">
    <location>
        <begin position="17"/>
        <end position="36"/>
    </location>
</feature>
<evidence type="ECO:0000256" key="3">
    <source>
        <dbReference type="SAM" id="MobiDB-lite"/>
    </source>
</evidence>
<feature type="compositionally biased region" description="Pro residues" evidence="3">
    <location>
        <begin position="365"/>
        <end position="375"/>
    </location>
</feature>
<evidence type="ECO:0000259" key="4">
    <source>
        <dbReference type="PROSITE" id="PS51037"/>
    </source>
</evidence>
<evidence type="ECO:0000256" key="2">
    <source>
        <dbReference type="PROSITE-ProRule" id="PRU00376"/>
    </source>
</evidence>
<name>F8QCG6_SERL3</name>
<dbReference type="GO" id="GO:0005634">
    <property type="term" value="C:nucleus"/>
    <property type="evidence" value="ECO:0007669"/>
    <property type="project" value="UniProtKB-SubCell"/>
</dbReference>
<dbReference type="InterPro" id="IPR055129">
    <property type="entry name" value="YEATS_dom"/>
</dbReference>
<dbReference type="InterPro" id="IPR058706">
    <property type="entry name" value="zf-C2H2_AHC1-like"/>
</dbReference>
<feature type="region of interest" description="Disordered" evidence="3">
    <location>
        <begin position="566"/>
        <end position="589"/>
    </location>
</feature>
<keyword evidence="1 2" id="KW-0539">Nucleus</keyword>
<dbReference type="Pfam" id="PF22951">
    <property type="entry name" value="3HBD"/>
    <property type="match status" value="1"/>
</dbReference>
<dbReference type="InterPro" id="IPR055127">
    <property type="entry name" value="YEATS2_3HBD"/>
</dbReference>
<feature type="region of interest" description="Disordered" evidence="3">
    <location>
        <begin position="353"/>
        <end position="401"/>
    </location>
</feature>
<gene>
    <name evidence="5" type="ORF">SERLA73DRAFT_78206</name>
</gene>
<evidence type="ECO:0000313" key="5">
    <source>
        <dbReference type="EMBL" id="EGN93831.1"/>
    </source>
</evidence>
<feature type="region of interest" description="Disordered" evidence="3">
    <location>
        <begin position="264"/>
        <end position="285"/>
    </location>
</feature>
<dbReference type="Gene3D" id="2.60.40.1970">
    <property type="entry name" value="YEATS domain"/>
    <property type="match status" value="1"/>
</dbReference>
<feature type="domain" description="YEATS" evidence="4">
    <location>
        <begin position="401"/>
        <end position="559"/>
    </location>
</feature>
<sequence>MALDLCSSEPYLDSHISRKRRRCQTEESESSIDDDQRGVRQLLAEEFDLEISLRQRLAATIESRITWALLLQDSLEKDLPATDCATSSHFQDVALEAMDAIDTHSNFLFERELPFAALEPWVRSFSPKVAAPPQPQQPSRTLKPRGAVRSHRGNTKLLFVRNATIDPPVVAKMVCPDCARFDFTNLQGLLNHCRLRHKRDFGSHDECMQKCAVLVPAEDQDWVLAQGTELGGVSQPSLRRLFEIAVGADMDIVDIVPEQRDLLETEQTSTPQSRDPAPSTHLSRTLGHHIDTPALAPFLGRAPKRRCINVYDDETVDITSLDKDSEDSGTVPWRMSYSHRNNARQELDTVVDLPCPQPQSQHQPQPQPSPPPQPKPQSISLVNTPTDAKLPPIPVHSNTNPGTRFHITARVIITDYSLWLRTNRANVAQDISHRWMLGVSSPSYVRTQSSSSQYDLNLLQSLHITAFLCQMTVTCLSQPPPSSLAVPIVVTEPPFAVMGTSDRPFLARLTLVWVGKQNASMEVEHWVELDPFKSTSAVLGEEQVLDIELDRHTQLLPVRTDLKLPTLQRESTKREATPPNASSSKADDTAKGYAAVLKSLLPRVPMTMKDVKGRPPSQLPYKLTSSPSHFSTLVPGRRKAIEWGRARALHSLYDKQIGLFPSGGAVSLTTGDVYCWLEDEGYFIRPAAIVPQNPTVARVIKKSTVNSAQSAQSEICSLCGIKCRLHPSYAVKNESSGQAFVCDIVQDCATQPPFLNLKGVFGSALDYALRPPVPTSSAPTIPEELHHSARSKLSRYSSRDIISLVPPSLITAVCGIANMTHTVPFAPHGNRRSLDQTTLSSESRKSTEDRMAPYALVSAALKSFVAVLVHRGLDTARWDMTRALLEGRRKTKSCILTPSHIIRGIRSGLMTDTAQTSTALCLTRLAVPSVFGRDFPEDVQEDEGKSLRLDEVLVKIENDY</sequence>
<dbReference type="InParanoid" id="F8QCG6"/>
<keyword evidence="6" id="KW-1185">Reference proteome</keyword>
<evidence type="ECO:0000313" key="6">
    <source>
        <dbReference type="Proteomes" id="UP000008063"/>
    </source>
</evidence>
<dbReference type="InterPro" id="IPR038704">
    <property type="entry name" value="YEAST_sf"/>
</dbReference>
<dbReference type="EMBL" id="GL945490">
    <property type="protein sequence ID" value="EGN93831.1"/>
    <property type="molecule type" value="Genomic_DNA"/>
</dbReference>
<comment type="subcellular location">
    <subcellularLocation>
        <location evidence="2">Nucleus</location>
    </subcellularLocation>
</comment>
<dbReference type="AlphaFoldDB" id="F8QCG6"/>
<feature type="region of interest" description="Disordered" evidence="3">
    <location>
        <begin position="128"/>
        <end position="149"/>
    </location>
</feature>
<feature type="region of interest" description="Disordered" evidence="3">
    <location>
        <begin position="826"/>
        <end position="846"/>
    </location>
</feature>
<dbReference type="OMA" id="HTHRWRL"/>
<reference evidence="6" key="1">
    <citation type="journal article" date="2011" name="Science">
        <title>The plant cell wall-decomposing machinery underlies the functional diversity of forest fungi.</title>
        <authorList>
            <person name="Eastwood D.C."/>
            <person name="Floudas D."/>
            <person name="Binder M."/>
            <person name="Majcherczyk A."/>
            <person name="Schneider P."/>
            <person name="Aerts A."/>
            <person name="Asiegbu F.O."/>
            <person name="Baker S.E."/>
            <person name="Barry K."/>
            <person name="Bendiksby M."/>
            <person name="Blumentritt M."/>
            <person name="Coutinho P.M."/>
            <person name="Cullen D."/>
            <person name="de Vries R.P."/>
            <person name="Gathman A."/>
            <person name="Goodell B."/>
            <person name="Henrissat B."/>
            <person name="Ihrmark K."/>
            <person name="Kauserud H."/>
            <person name="Kohler A."/>
            <person name="LaButti K."/>
            <person name="Lapidus A."/>
            <person name="Lavin J.L."/>
            <person name="Lee Y.-H."/>
            <person name="Lindquist E."/>
            <person name="Lilly W."/>
            <person name="Lucas S."/>
            <person name="Morin E."/>
            <person name="Murat C."/>
            <person name="Oguiza J.A."/>
            <person name="Park J."/>
            <person name="Pisabarro A.G."/>
            <person name="Riley R."/>
            <person name="Rosling A."/>
            <person name="Salamov A."/>
            <person name="Schmidt O."/>
            <person name="Schmutz J."/>
            <person name="Skrede I."/>
            <person name="Stenlid J."/>
            <person name="Wiebenga A."/>
            <person name="Xie X."/>
            <person name="Kuees U."/>
            <person name="Hibbett D.S."/>
            <person name="Hoffmeister D."/>
            <person name="Hoegberg N."/>
            <person name="Martin F."/>
            <person name="Grigoriev I.V."/>
            <person name="Watkinson S.C."/>
        </authorList>
    </citation>
    <scope>NUCLEOTIDE SEQUENCE [LARGE SCALE GENOMIC DNA]</scope>
    <source>
        <strain evidence="6">strain S7.3</strain>
    </source>
</reference>
<evidence type="ECO:0000256" key="1">
    <source>
        <dbReference type="ARBA" id="ARBA00023242"/>
    </source>
</evidence>
<dbReference type="HOGENOM" id="CLU_012846_0_0_1"/>
<dbReference type="STRING" id="936435.F8QCG6"/>
<accession>F8QCG6</accession>
<organism evidence="6">
    <name type="scientific">Serpula lacrymans var. lacrymans (strain S7.3)</name>
    <name type="common">Dry rot fungus</name>
    <dbReference type="NCBI Taxonomy" id="936435"/>
    <lineage>
        <taxon>Eukaryota</taxon>
        <taxon>Fungi</taxon>
        <taxon>Dikarya</taxon>
        <taxon>Basidiomycota</taxon>
        <taxon>Agaricomycotina</taxon>
        <taxon>Agaricomycetes</taxon>
        <taxon>Agaricomycetidae</taxon>
        <taxon>Boletales</taxon>
        <taxon>Coniophorineae</taxon>
        <taxon>Serpulaceae</taxon>
        <taxon>Serpula</taxon>
    </lineage>
</organism>
<dbReference type="OrthoDB" id="1741717at2759"/>
<proteinExistence type="predicted"/>